<dbReference type="CDD" id="cd06558">
    <property type="entry name" value="crotonase-like"/>
    <property type="match status" value="1"/>
</dbReference>
<dbReference type="Gene3D" id="3.90.226.10">
    <property type="entry name" value="2-enoyl-CoA Hydratase, Chain A, domain 1"/>
    <property type="match status" value="1"/>
</dbReference>
<gene>
    <name evidence="5" type="ORF">ABE957_10830</name>
</gene>
<keyword evidence="6" id="KW-1185">Reference proteome</keyword>
<organism evidence="5 6">
    <name type="scientific">Halomonas pelophila</name>
    <dbReference type="NCBI Taxonomy" id="3151122"/>
    <lineage>
        <taxon>Bacteria</taxon>
        <taxon>Pseudomonadati</taxon>
        <taxon>Pseudomonadota</taxon>
        <taxon>Gammaproteobacteria</taxon>
        <taxon>Oceanospirillales</taxon>
        <taxon>Halomonadaceae</taxon>
        <taxon>Halomonas</taxon>
    </lineage>
</organism>
<dbReference type="InterPro" id="IPR051053">
    <property type="entry name" value="ECH/Chromodomain_protein"/>
</dbReference>
<dbReference type="Gene3D" id="1.10.12.10">
    <property type="entry name" value="Lyase 2-enoyl-coa Hydratase, Chain A, domain 2"/>
    <property type="match status" value="1"/>
</dbReference>
<dbReference type="InterPro" id="IPR001753">
    <property type="entry name" value="Enoyl-CoA_hydra/iso"/>
</dbReference>
<evidence type="ECO:0000313" key="5">
    <source>
        <dbReference type="EMBL" id="MEQ6889168.1"/>
    </source>
</evidence>
<evidence type="ECO:0000256" key="2">
    <source>
        <dbReference type="ARBA" id="ARBA00005254"/>
    </source>
</evidence>
<proteinExistence type="inferred from homology"/>
<dbReference type="RefSeq" id="WP_349758704.1">
    <property type="nucleotide sequence ID" value="NZ_JBEGCI010000008.1"/>
</dbReference>
<keyword evidence="3" id="KW-0576">Peroxisome</keyword>
<dbReference type="InterPro" id="IPR029045">
    <property type="entry name" value="ClpP/crotonase-like_dom_sf"/>
</dbReference>
<dbReference type="Pfam" id="PF00378">
    <property type="entry name" value="ECH_1"/>
    <property type="match status" value="1"/>
</dbReference>
<dbReference type="SUPFAM" id="SSF52096">
    <property type="entry name" value="ClpP/crotonase"/>
    <property type="match status" value="1"/>
</dbReference>
<sequence length="260" mass="27811">MSGLEREAAPLPETLIGRRDGALLRLTLNRPGSLNALDKALYHALADALAAAEADDEIDAVLIDGAGESFCAGNDLHDFLAVGDRDEALAAPRRLLEALAGFSKPLIARVQGHAVGIGTTLLLHCDLVLCRDDARFALPFTRLGLVPEGGSSLLLPGLVGHPRAFEWLVMGEPCDAEEARRLGLVNAALPGEALDVAVERYLTRLLALPQAAVRRSKALLRAPRREALAEVMHDELDAFAERLASDEAQAALRGMLEGRR</sequence>
<dbReference type="PANTHER" id="PTHR43684:SF1">
    <property type="entry name" value="ENOYL-COA DELTA ISOMERASE 2"/>
    <property type="match status" value="1"/>
</dbReference>
<dbReference type="PANTHER" id="PTHR43684">
    <property type="match status" value="1"/>
</dbReference>
<dbReference type="EMBL" id="JBEGCI010000008">
    <property type="protein sequence ID" value="MEQ6889168.1"/>
    <property type="molecule type" value="Genomic_DNA"/>
</dbReference>
<comment type="similarity">
    <text evidence="2">Belongs to the enoyl-CoA hydratase/isomerase family.</text>
</comment>
<keyword evidence="4" id="KW-0413">Isomerase</keyword>
<protein>
    <submittedName>
        <fullName evidence="5">Enoyl-CoA hydratase-related protein</fullName>
    </submittedName>
</protein>
<evidence type="ECO:0000313" key="6">
    <source>
        <dbReference type="Proteomes" id="UP001472978"/>
    </source>
</evidence>
<name>A0ABV1N638_9GAMM</name>
<reference evidence="5 6" key="1">
    <citation type="submission" date="2024-05" db="EMBL/GenBank/DDBJ databases">
        <title>Halomonas sp. CS7 16S ribosomal RNA gene Genome sequencing and assembly.</title>
        <authorList>
            <person name="Yook S."/>
        </authorList>
    </citation>
    <scope>NUCLEOTIDE SEQUENCE [LARGE SCALE GENOMIC DNA]</scope>
    <source>
        <strain evidence="5 6">CS7</strain>
    </source>
</reference>
<evidence type="ECO:0000256" key="3">
    <source>
        <dbReference type="ARBA" id="ARBA00023140"/>
    </source>
</evidence>
<comment type="subcellular location">
    <subcellularLocation>
        <location evidence="1">Peroxisome</location>
    </subcellularLocation>
</comment>
<dbReference type="InterPro" id="IPR014748">
    <property type="entry name" value="Enoyl-CoA_hydra_C"/>
</dbReference>
<evidence type="ECO:0000256" key="4">
    <source>
        <dbReference type="ARBA" id="ARBA00023235"/>
    </source>
</evidence>
<evidence type="ECO:0000256" key="1">
    <source>
        <dbReference type="ARBA" id="ARBA00004275"/>
    </source>
</evidence>
<accession>A0ABV1N638</accession>
<dbReference type="Proteomes" id="UP001472978">
    <property type="component" value="Unassembled WGS sequence"/>
</dbReference>
<comment type="caution">
    <text evidence="5">The sequence shown here is derived from an EMBL/GenBank/DDBJ whole genome shotgun (WGS) entry which is preliminary data.</text>
</comment>